<name>A0AAU9AMX1_LYSEN</name>
<dbReference type="EMBL" id="AP014940">
    <property type="protein sequence ID" value="BAV98500.1"/>
    <property type="molecule type" value="Genomic_DNA"/>
</dbReference>
<dbReference type="SMART" id="SM00382">
    <property type="entry name" value="AAA"/>
    <property type="match status" value="1"/>
</dbReference>
<dbReference type="RefSeq" id="WP_096378955.1">
    <property type="nucleotide sequence ID" value="NZ_AP014940.1"/>
</dbReference>
<accession>A0AAU9AMX1</accession>
<dbReference type="Proteomes" id="UP000218824">
    <property type="component" value="Chromosome"/>
</dbReference>
<protein>
    <recommendedName>
        <fullName evidence="1">AAA+ ATPase domain-containing protein</fullName>
    </recommendedName>
</protein>
<gene>
    <name evidence="2" type="ORF">LEN_3013</name>
</gene>
<evidence type="ECO:0000313" key="2">
    <source>
        <dbReference type="EMBL" id="BAV98500.1"/>
    </source>
</evidence>
<dbReference type="GeneID" id="83064842"/>
<evidence type="ECO:0000259" key="1">
    <source>
        <dbReference type="SMART" id="SM00382"/>
    </source>
</evidence>
<dbReference type="InterPro" id="IPR051396">
    <property type="entry name" value="Bact_Antivir_Def_Nuclease"/>
</dbReference>
<reference evidence="2 3" key="1">
    <citation type="journal article" date="2017" name="DNA Res.">
        <title>Complete genome sequence and expression profile of the commercial lytic enzyme producer Lysobacter enzymogenes M497-1.</title>
        <authorList>
            <person name="Takami H."/>
            <person name="Toyoda A."/>
            <person name="Uchiyama I."/>
            <person name="Itoh T."/>
            <person name="Takaki Y."/>
            <person name="Arai W."/>
            <person name="Nishi S."/>
            <person name="Kawai M."/>
            <person name="Shinya K."/>
            <person name="Ikeda H."/>
        </authorList>
    </citation>
    <scope>NUCLEOTIDE SEQUENCE [LARGE SCALE GENOMIC DNA]</scope>
    <source>
        <strain evidence="2 3">M497-1</strain>
    </source>
</reference>
<dbReference type="KEGG" id="lem:LEN_3013"/>
<proteinExistence type="predicted"/>
<dbReference type="InterPro" id="IPR003959">
    <property type="entry name" value="ATPase_AAA_core"/>
</dbReference>
<dbReference type="InterPro" id="IPR027417">
    <property type="entry name" value="P-loop_NTPase"/>
</dbReference>
<dbReference type="PANTHER" id="PTHR43581:SF4">
    <property type="entry name" value="ATP_GTP PHOSPHATASE"/>
    <property type="match status" value="1"/>
</dbReference>
<dbReference type="SUPFAM" id="SSF52540">
    <property type="entry name" value="P-loop containing nucleoside triphosphate hydrolases"/>
    <property type="match status" value="1"/>
</dbReference>
<dbReference type="PANTHER" id="PTHR43581">
    <property type="entry name" value="ATP/GTP PHOSPHATASE"/>
    <property type="match status" value="1"/>
</dbReference>
<dbReference type="Pfam" id="PF13304">
    <property type="entry name" value="AAA_21"/>
    <property type="match status" value="1"/>
</dbReference>
<feature type="domain" description="AAA+ ATPase" evidence="1">
    <location>
        <begin position="188"/>
        <end position="439"/>
    </location>
</feature>
<organism evidence="2 3">
    <name type="scientific">Lysobacter enzymogenes</name>
    <dbReference type="NCBI Taxonomy" id="69"/>
    <lineage>
        <taxon>Bacteria</taxon>
        <taxon>Pseudomonadati</taxon>
        <taxon>Pseudomonadota</taxon>
        <taxon>Gammaproteobacteria</taxon>
        <taxon>Lysobacterales</taxon>
        <taxon>Lysobacteraceae</taxon>
        <taxon>Lysobacter</taxon>
    </lineage>
</organism>
<dbReference type="Gene3D" id="3.40.50.300">
    <property type="entry name" value="P-loop containing nucleotide triphosphate hydrolases"/>
    <property type="match status" value="1"/>
</dbReference>
<dbReference type="InterPro" id="IPR003593">
    <property type="entry name" value="AAA+_ATPase"/>
</dbReference>
<dbReference type="AlphaFoldDB" id="A0AAU9AMX1"/>
<dbReference type="GO" id="GO:0016887">
    <property type="term" value="F:ATP hydrolysis activity"/>
    <property type="evidence" value="ECO:0007669"/>
    <property type="project" value="InterPro"/>
</dbReference>
<sequence length="521" mass="58307">MTIRFLVLNIKEYAKAVTPNAVQLEPNNWDDYSFKTLFNVVYHDSVGKRHELGSTKIGHKGQSTGWTLDEIPRSFDRLPDGWFSLGQDVEYYEKAFRELNPTEREEILTGLRDVAADDAILQLVQEETVFQTSLMRNVGRSVLLGQFRRALKGEAILNDFDFIYKDDGGQKRAPIKLRFQVTAESKPPTNIHAIIGRNGVGKTTLLNNMVKSLLPTQDTPKAGGKFSLPQSLFQSTWPANYFSSVVSVSFSVFDPFVPPPDQPDQGLGLRYFYIGMKKARASADPQQPSQLKQEPDLIADFLRSFESCLSQHAKKRRWAQAIARLCSDDNFAEMNLAELLDLPAEQALEKAQSKLERMSSGHKIVLLTMTSLVNTVEEKTLVLLDEPESHLHPPLLSAFTRALSDLLYSRNGVAIVATHSPVVVQEVPKSCVWILNRSRLEGRSDRPVRESFGENVGALTRDIFGLEVNKSGFHELIQSSVAQGGDFDQIMRDYSNKLGVEAQTILMSLIYARDKDGTAGP</sequence>
<evidence type="ECO:0000313" key="3">
    <source>
        <dbReference type="Proteomes" id="UP000218824"/>
    </source>
</evidence>
<dbReference type="GO" id="GO:0005524">
    <property type="term" value="F:ATP binding"/>
    <property type="evidence" value="ECO:0007669"/>
    <property type="project" value="InterPro"/>
</dbReference>